<evidence type="ECO:0000256" key="1">
    <source>
        <dbReference type="SAM" id="MobiDB-lite"/>
    </source>
</evidence>
<evidence type="ECO:0000313" key="2">
    <source>
        <dbReference type="EMBL" id="CAL1405562.1"/>
    </source>
</evidence>
<accession>A0AAV2G5Z4</accession>
<organism evidence="2 3">
    <name type="scientific">Linum trigynum</name>
    <dbReference type="NCBI Taxonomy" id="586398"/>
    <lineage>
        <taxon>Eukaryota</taxon>
        <taxon>Viridiplantae</taxon>
        <taxon>Streptophyta</taxon>
        <taxon>Embryophyta</taxon>
        <taxon>Tracheophyta</taxon>
        <taxon>Spermatophyta</taxon>
        <taxon>Magnoliopsida</taxon>
        <taxon>eudicotyledons</taxon>
        <taxon>Gunneridae</taxon>
        <taxon>Pentapetalae</taxon>
        <taxon>rosids</taxon>
        <taxon>fabids</taxon>
        <taxon>Malpighiales</taxon>
        <taxon>Linaceae</taxon>
        <taxon>Linum</taxon>
    </lineage>
</organism>
<sequence length="128" mass="13699">MLVGLWYKEEELASWRSTIGRYPRPSVAGSSSGGGGGVAGATAGARRPTAAPAPVVAARGGMRPPPKGFVRLSPAEIEQKRREGKCFNCDERFAIGHKCARPDLMMLVGRWEDEAADEAREGEDAVED</sequence>
<dbReference type="EMBL" id="OZ034821">
    <property type="protein sequence ID" value="CAL1405562.1"/>
    <property type="molecule type" value="Genomic_DNA"/>
</dbReference>
<keyword evidence="3" id="KW-1185">Reference proteome</keyword>
<protein>
    <submittedName>
        <fullName evidence="2">Uncharacterized protein</fullName>
    </submittedName>
</protein>
<feature type="compositionally biased region" description="Low complexity" evidence="1">
    <location>
        <begin position="40"/>
        <end position="61"/>
    </location>
</feature>
<dbReference type="Proteomes" id="UP001497516">
    <property type="component" value="Chromosome 8"/>
</dbReference>
<reference evidence="2 3" key="1">
    <citation type="submission" date="2024-04" db="EMBL/GenBank/DDBJ databases">
        <authorList>
            <person name="Fracassetti M."/>
        </authorList>
    </citation>
    <scope>NUCLEOTIDE SEQUENCE [LARGE SCALE GENOMIC DNA]</scope>
</reference>
<evidence type="ECO:0000313" key="3">
    <source>
        <dbReference type="Proteomes" id="UP001497516"/>
    </source>
</evidence>
<name>A0AAV2G5Z4_9ROSI</name>
<feature type="region of interest" description="Disordered" evidence="1">
    <location>
        <begin position="23"/>
        <end position="70"/>
    </location>
</feature>
<gene>
    <name evidence="2" type="ORF">LTRI10_LOCUS45341</name>
</gene>
<dbReference type="AlphaFoldDB" id="A0AAV2G5Z4"/>
<proteinExistence type="predicted"/>